<comment type="similarity">
    <text evidence="1">Belongs to the metallo-beta-lactamase superfamily. Class-B beta-lactamase family.</text>
</comment>
<dbReference type="RefSeq" id="WP_434085966.1">
    <property type="nucleotide sequence ID" value="NZ_AP027142.1"/>
</dbReference>
<dbReference type="CDD" id="cd16282">
    <property type="entry name" value="metallo-hydrolase-like_MBL-fold"/>
    <property type="match status" value="1"/>
</dbReference>
<proteinExistence type="inferred from homology"/>
<reference evidence="4 5" key="1">
    <citation type="journal article" date="2023" name="Int. J. Syst. Evol. Microbiol.">
        <title>Methylocystis iwaonis sp. nov., a type II methane-oxidizing bacterium from surface soil of a rice paddy field in Japan, and emended description of the genus Methylocystis (ex Whittenbury et al. 1970) Bowman et al. 1993.</title>
        <authorList>
            <person name="Kaise H."/>
            <person name="Sawadogo J.B."/>
            <person name="Alam M.S."/>
            <person name="Ueno C."/>
            <person name="Dianou D."/>
            <person name="Shinjo R."/>
            <person name="Asakawa S."/>
        </authorList>
    </citation>
    <scope>NUCLEOTIDE SEQUENCE [LARGE SCALE GENOMIC DNA]</scope>
    <source>
        <strain evidence="4 5">SS37A-Re</strain>
    </source>
</reference>
<dbReference type="Pfam" id="PF00753">
    <property type="entry name" value="Lactamase_B"/>
    <property type="match status" value="1"/>
</dbReference>
<dbReference type="NCBIfam" id="TIGR04559">
    <property type="entry name" value="SoxH_rel_PQQ_2"/>
    <property type="match status" value="1"/>
</dbReference>
<dbReference type="SUPFAM" id="SSF56281">
    <property type="entry name" value="Metallo-hydrolase/oxidoreductase"/>
    <property type="match status" value="1"/>
</dbReference>
<dbReference type="SMART" id="SM00849">
    <property type="entry name" value="Lactamase_B"/>
    <property type="match status" value="1"/>
</dbReference>
<name>A0ABM8E3M6_9HYPH</name>
<feature type="domain" description="Metallo-beta-lactamase" evidence="3">
    <location>
        <begin position="55"/>
        <end position="238"/>
    </location>
</feature>
<sequence length="311" mass="33073">MLPSLLALLAMCLGVFCAPALARDAAPFELDEIAPGVYAHQGETSLMTRENFGGIANLGAIVGDDSVAVIDTGGSLVQGKAFLAALREKTQKPIRYVINTHAHPDHVFGNGAFALPGVTFVGHKNLPRALAARGEHYLASFRQIMGDALDGVTIVAPTMLVSDLATLDLGGREIVLQAWKTAHSEADLTALDTKSGTLFAGDLLFLQHVPVVDGSLLGFLDVADRLAGIKAERVVPGHGPEVAPWPKALDDERAYLTRLTADLRAAIKKGESVKDAAKDAGSEERGKWRLFDDYNARNATAGFAELEWEGP</sequence>
<evidence type="ECO:0000256" key="2">
    <source>
        <dbReference type="SAM" id="SignalP"/>
    </source>
</evidence>
<dbReference type="InterPro" id="IPR050855">
    <property type="entry name" value="NDM-1-like"/>
</dbReference>
<keyword evidence="5" id="KW-1185">Reference proteome</keyword>
<evidence type="ECO:0000256" key="1">
    <source>
        <dbReference type="ARBA" id="ARBA00005250"/>
    </source>
</evidence>
<accession>A0ABM8E3M6</accession>
<dbReference type="InterPro" id="IPR001279">
    <property type="entry name" value="Metallo-B-lactamas"/>
</dbReference>
<evidence type="ECO:0000313" key="4">
    <source>
        <dbReference type="EMBL" id="BDV32489.1"/>
    </source>
</evidence>
<dbReference type="PANTHER" id="PTHR42951:SF4">
    <property type="entry name" value="ACYL-COENZYME A THIOESTERASE MBLAC2"/>
    <property type="match status" value="1"/>
</dbReference>
<dbReference type="EMBL" id="AP027142">
    <property type="protein sequence ID" value="BDV32489.1"/>
    <property type="molecule type" value="Genomic_DNA"/>
</dbReference>
<evidence type="ECO:0000313" key="5">
    <source>
        <dbReference type="Proteomes" id="UP001317629"/>
    </source>
</evidence>
<dbReference type="InterPro" id="IPR036866">
    <property type="entry name" value="RibonucZ/Hydroxyglut_hydro"/>
</dbReference>
<dbReference type="Gene3D" id="3.60.15.10">
    <property type="entry name" value="Ribonuclease Z/Hydroxyacylglutathione hydrolase-like"/>
    <property type="match status" value="1"/>
</dbReference>
<dbReference type="Proteomes" id="UP001317629">
    <property type="component" value="Chromosome"/>
</dbReference>
<protein>
    <submittedName>
        <fullName evidence="4">MBL fold metallo-hydrolase</fullName>
    </submittedName>
</protein>
<feature type="signal peptide" evidence="2">
    <location>
        <begin position="1"/>
        <end position="22"/>
    </location>
</feature>
<evidence type="ECO:0000259" key="3">
    <source>
        <dbReference type="SMART" id="SM00849"/>
    </source>
</evidence>
<organism evidence="4 5">
    <name type="scientific">Methylocystis iwaonis</name>
    <dbReference type="NCBI Taxonomy" id="2885079"/>
    <lineage>
        <taxon>Bacteria</taxon>
        <taxon>Pseudomonadati</taxon>
        <taxon>Pseudomonadota</taxon>
        <taxon>Alphaproteobacteria</taxon>
        <taxon>Hyphomicrobiales</taxon>
        <taxon>Methylocystaceae</taxon>
        <taxon>Methylocystis</taxon>
    </lineage>
</organism>
<gene>
    <name evidence="4" type="ORF">SS37A_00180</name>
</gene>
<dbReference type="InterPro" id="IPR030829">
    <property type="entry name" value="SoxH-rel_PQQ_2"/>
</dbReference>
<feature type="chain" id="PRO_5045198446" evidence="2">
    <location>
        <begin position="23"/>
        <end position="311"/>
    </location>
</feature>
<keyword evidence="2" id="KW-0732">Signal</keyword>
<dbReference type="PANTHER" id="PTHR42951">
    <property type="entry name" value="METALLO-BETA-LACTAMASE DOMAIN-CONTAINING"/>
    <property type="match status" value="1"/>
</dbReference>